<evidence type="ECO:0000313" key="6">
    <source>
        <dbReference type="Proteomes" id="UP000242133"/>
    </source>
</evidence>
<dbReference type="Pfam" id="PF03477">
    <property type="entry name" value="ATP-cone"/>
    <property type="match status" value="1"/>
</dbReference>
<dbReference type="GO" id="GO:0005524">
    <property type="term" value="F:ATP binding"/>
    <property type="evidence" value="ECO:0007669"/>
    <property type="project" value="UniProtKB-UniRule"/>
</dbReference>
<dbReference type="AlphaFoldDB" id="A0A2P8F106"/>
<evidence type="ECO:0000256" key="3">
    <source>
        <dbReference type="PROSITE-ProRule" id="PRU00492"/>
    </source>
</evidence>
<evidence type="ECO:0000259" key="4">
    <source>
        <dbReference type="PROSITE" id="PS51161"/>
    </source>
</evidence>
<dbReference type="InterPro" id="IPR005144">
    <property type="entry name" value="ATP-cone_dom"/>
</dbReference>
<keyword evidence="1 3" id="KW-0547">Nucleotide-binding</keyword>
<keyword evidence="6" id="KW-1185">Reference proteome</keyword>
<proteinExistence type="predicted"/>
<dbReference type="PROSITE" id="PS51161">
    <property type="entry name" value="ATP_CONE"/>
    <property type="match status" value="1"/>
</dbReference>
<reference evidence="5 6" key="1">
    <citation type="submission" date="2018-03" db="EMBL/GenBank/DDBJ databases">
        <title>Genomic Encyclopedia of Archaeal and Bacterial Type Strains, Phase II (KMG-II): from individual species to whole genera.</title>
        <authorList>
            <person name="Goeker M."/>
        </authorList>
    </citation>
    <scope>NUCLEOTIDE SEQUENCE [LARGE SCALE GENOMIC DNA]</scope>
    <source>
        <strain evidence="5 6">DSM 17586</strain>
    </source>
</reference>
<name>A0A2P8F106_9GAMM</name>
<dbReference type="InterPro" id="IPR008926">
    <property type="entry name" value="RNR_R1-su_N"/>
</dbReference>
<sequence>MNDELVVTKRDGRREAIDLEKIHRVIIWAAEGLEDVSVDQIELKAHLDFYSSLRDGALHTPQTTGAVLTFRQGYSFPLFKQQAILRHSQIQHSLSARLLRRLSALRDTGSEAITRLLLSCGHITRAPPSCHAPLTYQPRPQFFEFVLSHASTGSCLSHYSKSHAT</sequence>
<evidence type="ECO:0000256" key="2">
    <source>
        <dbReference type="ARBA" id="ARBA00022840"/>
    </source>
</evidence>
<evidence type="ECO:0000313" key="5">
    <source>
        <dbReference type="EMBL" id="PSL15396.1"/>
    </source>
</evidence>
<accession>A0A2P8F106</accession>
<keyword evidence="2 3" id="KW-0067">ATP-binding</keyword>
<dbReference type="OrthoDB" id="7069072at2"/>
<feature type="domain" description="ATP-cone" evidence="4">
    <location>
        <begin position="5"/>
        <end position="111"/>
    </location>
</feature>
<gene>
    <name evidence="5" type="ORF">CLV44_1044</name>
</gene>
<dbReference type="SUPFAM" id="SSF48168">
    <property type="entry name" value="R1 subunit of ribonucleotide reductase, N-terminal domain"/>
    <property type="match status" value="1"/>
</dbReference>
<organism evidence="5 6">
    <name type="scientific">Marinobacterium halophilum</name>
    <dbReference type="NCBI Taxonomy" id="267374"/>
    <lineage>
        <taxon>Bacteria</taxon>
        <taxon>Pseudomonadati</taxon>
        <taxon>Pseudomonadota</taxon>
        <taxon>Gammaproteobacteria</taxon>
        <taxon>Oceanospirillales</taxon>
        <taxon>Oceanospirillaceae</taxon>
        <taxon>Marinobacterium</taxon>
    </lineage>
</organism>
<dbReference type="Proteomes" id="UP000242133">
    <property type="component" value="Unassembled WGS sequence"/>
</dbReference>
<dbReference type="RefSeq" id="WP_106590741.1">
    <property type="nucleotide sequence ID" value="NZ_PYGI01000004.1"/>
</dbReference>
<evidence type="ECO:0000256" key="1">
    <source>
        <dbReference type="ARBA" id="ARBA00022741"/>
    </source>
</evidence>
<dbReference type="EMBL" id="PYGI01000004">
    <property type="protein sequence ID" value="PSL15396.1"/>
    <property type="molecule type" value="Genomic_DNA"/>
</dbReference>
<comment type="caution">
    <text evidence="5">The sequence shown here is derived from an EMBL/GenBank/DDBJ whole genome shotgun (WGS) entry which is preliminary data.</text>
</comment>
<protein>
    <submittedName>
        <fullName evidence="5">ATP cone domain-containing protein</fullName>
    </submittedName>
</protein>